<feature type="domain" description="Helicase C-terminal" evidence="2">
    <location>
        <begin position="234"/>
        <end position="380"/>
    </location>
</feature>
<accession>A0A6J5N3N5</accession>
<dbReference type="InterPro" id="IPR006935">
    <property type="entry name" value="Helicase/UvrB_N"/>
</dbReference>
<dbReference type="GO" id="GO:0003677">
    <property type="term" value="F:DNA binding"/>
    <property type="evidence" value="ECO:0007669"/>
    <property type="project" value="InterPro"/>
</dbReference>
<protein>
    <submittedName>
        <fullName evidence="3">SSL2 DNA or RNA helicases of superfamily II</fullName>
    </submittedName>
</protein>
<keyword evidence="3" id="KW-0347">Helicase</keyword>
<dbReference type="PROSITE" id="PS51192">
    <property type="entry name" value="HELICASE_ATP_BIND_1"/>
    <property type="match status" value="1"/>
</dbReference>
<evidence type="ECO:0000259" key="2">
    <source>
        <dbReference type="PROSITE" id="PS51194"/>
    </source>
</evidence>
<dbReference type="InterPro" id="IPR027417">
    <property type="entry name" value="P-loop_NTPase"/>
</dbReference>
<dbReference type="PANTHER" id="PTHR47396">
    <property type="entry name" value="TYPE I RESTRICTION ENZYME ECOKI R PROTEIN"/>
    <property type="match status" value="1"/>
</dbReference>
<keyword evidence="3" id="KW-0378">Hydrolase</keyword>
<reference evidence="3" key="1">
    <citation type="submission" date="2020-04" db="EMBL/GenBank/DDBJ databases">
        <authorList>
            <person name="Chiriac C."/>
            <person name="Salcher M."/>
            <person name="Ghai R."/>
            <person name="Kavagutti S V."/>
        </authorList>
    </citation>
    <scope>NUCLEOTIDE SEQUENCE</scope>
</reference>
<dbReference type="CDD" id="cd18799">
    <property type="entry name" value="SF2_C_EcoAI-like"/>
    <property type="match status" value="1"/>
</dbReference>
<proteinExistence type="predicted"/>
<dbReference type="EMBL" id="LR796555">
    <property type="protein sequence ID" value="CAB4151930.1"/>
    <property type="molecule type" value="Genomic_DNA"/>
</dbReference>
<keyword evidence="3" id="KW-0067">ATP-binding</keyword>
<gene>
    <name evidence="3" type="ORF">UFOVP591_42</name>
</gene>
<dbReference type="SUPFAM" id="SSF52540">
    <property type="entry name" value="P-loop containing nucleoside triphosphate hydrolases"/>
    <property type="match status" value="1"/>
</dbReference>
<name>A0A6J5N3N5_9CAUD</name>
<evidence type="ECO:0000313" key="3">
    <source>
        <dbReference type="EMBL" id="CAB4151930.1"/>
    </source>
</evidence>
<dbReference type="PANTHER" id="PTHR47396:SF1">
    <property type="entry name" value="ATP-DEPENDENT HELICASE IRC3-RELATED"/>
    <property type="match status" value="1"/>
</dbReference>
<dbReference type="Gene3D" id="3.40.50.300">
    <property type="entry name" value="P-loop containing nucleotide triphosphate hydrolases"/>
    <property type="match status" value="2"/>
</dbReference>
<dbReference type="GO" id="GO:0016787">
    <property type="term" value="F:hydrolase activity"/>
    <property type="evidence" value="ECO:0007669"/>
    <property type="project" value="InterPro"/>
</dbReference>
<feature type="domain" description="Helicase ATP-binding" evidence="1">
    <location>
        <begin position="17"/>
        <end position="178"/>
    </location>
</feature>
<dbReference type="InterPro" id="IPR001650">
    <property type="entry name" value="Helicase_C-like"/>
</dbReference>
<sequence>MELYPYQKDAIDALWAAWRVNPQGVELLVVPTGGGKSLIIAEVIRQITKKHPKFKFLVATHTKEIVSQNARELQGRLMQFGMNEAIGVYSASLSQKTIRRVTFCNVQSVYRKASEFEFDMLILDECHLVSQKDSSMYQQLITSMRDRNRNLKVMGLTATPMRMDQGSLLSEGSTFTDIAYEIPIRRLIDEGYLSPLISVAKSAVDISNVRMSGNEYNQHELELAFNQDYLIENQCKEIINAAGTRNKWLIFCAGINHANRFATILSGLGVSADYVSGDMPAFDRDLKIDNFKSGKIKALCNVNVLTTGFNVKPIDVVVLARATKSVSLYIQMVGRGTRTSPGKENCLVLDFGGNIDRHGPIDLIQIKAKRERRSEVESLPTKKCPECGCVVHIKVTACPSCEFVFPPNTNELTAKPSSEQILSAPEELKVIAWSVSRHKKTGKPDSLKITYSTEAGNFNEFLCFDHGGMASQMARKKWWDKTKRPNPSYAAEWMGNAPEKKPLTPISVDSAIVRVDEFLPVVSIRVIKREKFHEILHVRTGLNGTPRTTTSGDIYSAFNDIEPIKDWDFEIT</sequence>
<dbReference type="GO" id="GO:0005524">
    <property type="term" value="F:ATP binding"/>
    <property type="evidence" value="ECO:0007669"/>
    <property type="project" value="InterPro"/>
</dbReference>
<dbReference type="Pfam" id="PF04851">
    <property type="entry name" value="ResIII"/>
    <property type="match status" value="1"/>
</dbReference>
<evidence type="ECO:0000259" key="1">
    <source>
        <dbReference type="PROSITE" id="PS51192"/>
    </source>
</evidence>
<dbReference type="GO" id="GO:0004386">
    <property type="term" value="F:helicase activity"/>
    <property type="evidence" value="ECO:0007669"/>
    <property type="project" value="UniProtKB-KW"/>
</dbReference>
<dbReference type="Pfam" id="PF00271">
    <property type="entry name" value="Helicase_C"/>
    <property type="match status" value="1"/>
</dbReference>
<organism evidence="3">
    <name type="scientific">uncultured Caudovirales phage</name>
    <dbReference type="NCBI Taxonomy" id="2100421"/>
    <lineage>
        <taxon>Viruses</taxon>
        <taxon>Duplodnaviria</taxon>
        <taxon>Heunggongvirae</taxon>
        <taxon>Uroviricota</taxon>
        <taxon>Caudoviricetes</taxon>
        <taxon>Peduoviridae</taxon>
        <taxon>Maltschvirus</taxon>
        <taxon>Maltschvirus maltsch</taxon>
    </lineage>
</organism>
<dbReference type="InterPro" id="IPR050742">
    <property type="entry name" value="Helicase_Restrict-Modif_Enz"/>
</dbReference>
<dbReference type="InterPro" id="IPR014001">
    <property type="entry name" value="Helicase_ATP-bd"/>
</dbReference>
<dbReference type="SMART" id="SM00487">
    <property type="entry name" value="DEXDc"/>
    <property type="match status" value="1"/>
</dbReference>
<dbReference type="SMART" id="SM00490">
    <property type="entry name" value="HELICc"/>
    <property type="match status" value="1"/>
</dbReference>
<dbReference type="PROSITE" id="PS51194">
    <property type="entry name" value="HELICASE_CTER"/>
    <property type="match status" value="1"/>
</dbReference>
<keyword evidence="3" id="KW-0547">Nucleotide-binding</keyword>